<dbReference type="InterPro" id="IPR011624">
    <property type="entry name" value="Metal-dep_PHydrolase_7TM_extra"/>
</dbReference>
<name>A0A381N931_9ZZZZ</name>
<evidence type="ECO:0000256" key="1">
    <source>
        <dbReference type="SAM" id="MobiDB-lite"/>
    </source>
</evidence>
<feature type="compositionally biased region" description="Basic and acidic residues" evidence="1">
    <location>
        <begin position="543"/>
        <end position="552"/>
    </location>
</feature>
<dbReference type="InterPro" id="IPR011621">
    <property type="entry name" value="Metal-dep_PHydrolase_7TM_intra"/>
</dbReference>
<proteinExistence type="predicted"/>
<feature type="transmembrane region" description="Helical" evidence="2">
    <location>
        <begin position="251"/>
        <end position="269"/>
    </location>
</feature>
<gene>
    <name evidence="4" type="ORF">METZ01_LOCUS3861</name>
</gene>
<dbReference type="InterPro" id="IPR003607">
    <property type="entry name" value="HD/PDEase_dom"/>
</dbReference>
<evidence type="ECO:0000259" key="3">
    <source>
        <dbReference type="SMART" id="SM00471"/>
    </source>
</evidence>
<keyword evidence="2" id="KW-0472">Membrane</keyword>
<dbReference type="NCBIfam" id="TIGR00277">
    <property type="entry name" value="HDIG"/>
    <property type="match status" value="1"/>
</dbReference>
<dbReference type="SUPFAM" id="SSF109604">
    <property type="entry name" value="HD-domain/PDEase-like"/>
    <property type="match status" value="1"/>
</dbReference>
<feature type="transmembrane region" description="Helical" evidence="2">
    <location>
        <begin position="184"/>
        <end position="215"/>
    </location>
</feature>
<dbReference type="AlphaFoldDB" id="A0A381N931"/>
<keyword evidence="2" id="KW-0812">Transmembrane</keyword>
<evidence type="ECO:0000256" key="2">
    <source>
        <dbReference type="SAM" id="Phobius"/>
    </source>
</evidence>
<dbReference type="InterPro" id="IPR052722">
    <property type="entry name" value="PgpH_phosphodiesterase"/>
</dbReference>
<dbReference type="PANTHER" id="PTHR36442">
    <property type="entry name" value="CYCLIC-DI-AMP PHOSPHODIESTERASE PGPH"/>
    <property type="match status" value="1"/>
</dbReference>
<feature type="transmembrane region" description="Helical" evidence="2">
    <location>
        <begin position="104"/>
        <end position="124"/>
    </location>
</feature>
<dbReference type="Gene3D" id="1.10.3210.10">
    <property type="entry name" value="Hypothetical protein af1432"/>
    <property type="match status" value="1"/>
</dbReference>
<dbReference type="CDD" id="cd00077">
    <property type="entry name" value="HDc"/>
    <property type="match status" value="1"/>
</dbReference>
<dbReference type="Pfam" id="PF07697">
    <property type="entry name" value="7TMR-HDED"/>
    <property type="match status" value="1"/>
</dbReference>
<dbReference type="PANTHER" id="PTHR36442:SF1">
    <property type="entry name" value="CYCLIC-DI-AMP PHOSPHODIESTERASE PGPH"/>
    <property type="match status" value="1"/>
</dbReference>
<dbReference type="EMBL" id="UINC01000200">
    <property type="protein sequence ID" value="SUZ51007.1"/>
    <property type="molecule type" value="Genomic_DNA"/>
</dbReference>
<dbReference type="Pfam" id="PF01966">
    <property type="entry name" value="HD"/>
    <property type="match status" value="1"/>
</dbReference>
<feature type="domain" description="HD/PDEase" evidence="3">
    <location>
        <begin position="333"/>
        <end position="492"/>
    </location>
</feature>
<dbReference type="SMART" id="SM00471">
    <property type="entry name" value="HDc"/>
    <property type="match status" value="1"/>
</dbReference>
<dbReference type="Pfam" id="PF07698">
    <property type="entry name" value="7TM-7TMR_HD"/>
    <property type="match status" value="1"/>
</dbReference>
<feature type="region of interest" description="Disordered" evidence="1">
    <location>
        <begin position="543"/>
        <end position="573"/>
    </location>
</feature>
<organism evidence="4">
    <name type="scientific">marine metagenome</name>
    <dbReference type="NCBI Taxonomy" id="408172"/>
    <lineage>
        <taxon>unclassified sequences</taxon>
        <taxon>metagenomes</taxon>
        <taxon>ecological metagenomes</taxon>
    </lineage>
</organism>
<evidence type="ECO:0000313" key="4">
    <source>
        <dbReference type="EMBL" id="SUZ51007.1"/>
    </source>
</evidence>
<feature type="transmembrane region" description="Helical" evidence="2">
    <location>
        <begin position="145"/>
        <end position="164"/>
    </location>
</feature>
<feature type="transmembrane region" description="Helical" evidence="2">
    <location>
        <begin position="276"/>
        <end position="301"/>
    </location>
</feature>
<reference evidence="4" key="1">
    <citation type="submission" date="2018-05" db="EMBL/GenBank/DDBJ databases">
        <authorList>
            <person name="Lanie J.A."/>
            <person name="Ng W.-L."/>
            <person name="Kazmierczak K.M."/>
            <person name="Andrzejewski T.M."/>
            <person name="Davidsen T.M."/>
            <person name="Wayne K.J."/>
            <person name="Tettelin H."/>
            <person name="Glass J.I."/>
            <person name="Rusch D."/>
            <person name="Podicherti R."/>
            <person name="Tsui H.-C.T."/>
            <person name="Winkler M.E."/>
        </authorList>
    </citation>
    <scope>NUCLEOTIDE SEQUENCE</scope>
</reference>
<dbReference type="InterPro" id="IPR006674">
    <property type="entry name" value="HD_domain"/>
</dbReference>
<keyword evidence="2" id="KW-1133">Transmembrane helix</keyword>
<dbReference type="InterPro" id="IPR006675">
    <property type="entry name" value="HDIG_dom"/>
</dbReference>
<accession>A0A381N931</accession>
<protein>
    <recommendedName>
        <fullName evidence="3">HD/PDEase domain-containing protein</fullName>
    </recommendedName>
</protein>
<sequence>MPDTGSVLEMESARAELQLALTDRLLLSEKTEETLTELVAGLLAANLNYSSNATQQRRREATDGVEPVFYEVKRGRVLLRQGDEVTAQKILELEALQQQYRTDWSLLSLVGMVLLIALAVFSLWRYVVHFQKRVRYQRVRHLYPLVLVVLVGMVALTRGSLFLGEAVAQAAPLEPFTSVLSYGYAVPFASGGVLLMLLVNVQVAWAFAAVFGVVIAAMTQDLGMTVFALLSSFAALYGMSQYKQRTALTRAGMIVGGVNAIAALGLGLLAQPNQQLTAFAFQALCAVVGGILVSVVVTIVIPPMEHLFQSLTDIKLLELSNMNLPVLKDLAVLAPGTYHHSVVVGTLAEKAAEAIGVNALFARVSAYYHDIGKLQQPQYFVENQKDGRNPHDDLSPNVSALILVSHVKDGVAYAQEHGLPQPLIDAIPQHHGTRLIRFFHEKAKQLAIEDGREVDESKFRYPGPKPRSKETAVLMLADSVEAISRTLSDTSPTNLRVMIQCAIKDVVDDDQLDECALTIGDLSKISEAFLSVLAGMHHQRIEYPDSTEKSGTDVEASLPDEDSSSKFPDQTYH</sequence>